<dbReference type="Proteomes" id="UP000285120">
    <property type="component" value="Unassembled WGS sequence"/>
</dbReference>
<organism evidence="2 3">
    <name type="scientific">Sinobaca qinghaiensis</name>
    <dbReference type="NCBI Taxonomy" id="342944"/>
    <lineage>
        <taxon>Bacteria</taxon>
        <taxon>Bacillati</taxon>
        <taxon>Bacillota</taxon>
        <taxon>Bacilli</taxon>
        <taxon>Bacillales</taxon>
        <taxon>Sporolactobacillaceae</taxon>
        <taxon>Sinobaca</taxon>
    </lineage>
</organism>
<dbReference type="InterPro" id="IPR024419">
    <property type="entry name" value="YvrJ"/>
</dbReference>
<keyword evidence="1" id="KW-0472">Membrane</keyword>
<keyword evidence="3" id="KW-1185">Reference proteome</keyword>
<dbReference type="Pfam" id="PF12841">
    <property type="entry name" value="YvrJ"/>
    <property type="match status" value="1"/>
</dbReference>
<gene>
    <name evidence="2" type="ORF">ATL39_2792</name>
</gene>
<evidence type="ECO:0000313" key="3">
    <source>
        <dbReference type="Proteomes" id="UP000285120"/>
    </source>
</evidence>
<evidence type="ECO:0000313" key="2">
    <source>
        <dbReference type="EMBL" id="RKD71395.1"/>
    </source>
</evidence>
<dbReference type="OrthoDB" id="2662123at2"/>
<evidence type="ECO:0000256" key="1">
    <source>
        <dbReference type="SAM" id="Phobius"/>
    </source>
</evidence>
<reference evidence="2 3" key="1">
    <citation type="submission" date="2018-09" db="EMBL/GenBank/DDBJ databases">
        <title>Genomic Encyclopedia of Archaeal and Bacterial Type Strains, Phase II (KMG-II): from individual species to whole genera.</title>
        <authorList>
            <person name="Goeker M."/>
        </authorList>
    </citation>
    <scope>NUCLEOTIDE SEQUENCE [LARGE SCALE GENOMIC DNA]</scope>
    <source>
        <strain evidence="2 3">DSM 17008</strain>
    </source>
</reference>
<feature type="transmembrane region" description="Helical" evidence="1">
    <location>
        <begin position="6"/>
        <end position="23"/>
    </location>
</feature>
<protein>
    <submittedName>
        <fullName evidence="2">YvrJ-like protein</fullName>
    </submittedName>
</protein>
<comment type="caution">
    <text evidence="2">The sequence shown here is derived from an EMBL/GenBank/DDBJ whole genome shotgun (WGS) entry which is preliminary data.</text>
</comment>
<dbReference type="RefSeq" id="WP_120193928.1">
    <property type="nucleotide sequence ID" value="NZ_RAPK01000010.1"/>
</dbReference>
<accession>A0A419V0D2</accession>
<keyword evidence="1" id="KW-0812">Transmembrane</keyword>
<name>A0A419V0D2_9BACL</name>
<keyword evidence="1" id="KW-1133">Transmembrane helix</keyword>
<sequence>MDEFVTLVSNVGFPIAVASYLLIRLEPIVKDFQKSISGLTLVIAKQNEVTQEQVNQLMDIVQSESK</sequence>
<dbReference type="EMBL" id="RAPK01000010">
    <property type="protein sequence ID" value="RKD71395.1"/>
    <property type="molecule type" value="Genomic_DNA"/>
</dbReference>
<proteinExistence type="predicted"/>
<dbReference type="AlphaFoldDB" id="A0A419V0D2"/>